<dbReference type="RefSeq" id="WP_035299402.1">
    <property type="nucleotide sequence ID" value="NZ_JADMOW010000086.1"/>
</dbReference>
<evidence type="ECO:0000313" key="2">
    <source>
        <dbReference type="EMBL" id="CUN83465.1"/>
    </source>
</evidence>
<reference evidence="2 5" key="1">
    <citation type="submission" date="2015-09" db="EMBL/GenBank/DDBJ databases">
        <authorList>
            <consortium name="Pathogen Informatics"/>
        </authorList>
    </citation>
    <scope>NUCLEOTIDE SEQUENCE [LARGE SCALE GENOMIC DNA]</scope>
    <source>
        <strain evidence="2 5">2789STDY5608854</strain>
    </source>
</reference>
<dbReference type="Proteomes" id="UP000434475">
    <property type="component" value="Unassembled WGS sequence"/>
</dbReference>
<dbReference type="EMBL" id="WKPO01000036">
    <property type="protein sequence ID" value="MSB50560.1"/>
    <property type="molecule type" value="Genomic_DNA"/>
</dbReference>
<dbReference type="Proteomes" id="UP000095746">
    <property type="component" value="Unassembled WGS sequence"/>
</dbReference>
<organism evidence="2 5">
    <name type="scientific">Flavonifractor plautii</name>
    <name type="common">Fusobacterium plautii</name>
    <dbReference type="NCBI Taxonomy" id="292800"/>
    <lineage>
        <taxon>Bacteria</taxon>
        <taxon>Bacillati</taxon>
        <taxon>Bacillota</taxon>
        <taxon>Clostridia</taxon>
        <taxon>Eubacteriales</taxon>
        <taxon>Oscillospiraceae</taxon>
        <taxon>Flavonifractor</taxon>
    </lineage>
</organism>
<feature type="transmembrane region" description="Helical" evidence="1">
    <location>
        <begin position="113"/>
        <end position="131"/>
    </location>
</feature>
<proteinExistence type="predicted"/>
<feature type="transmembrane region" description="Helical" evidence="1">
    <location>
        <begin position="80"/>
        <end position="101"/>
    </location>
</feature>
<dbReference type="Proteomes" id="UP000429811">
    <property type="component" value="Unassembled WGS sequence"/>
</dbReference>
<gene>
    <name evidence="2" type="ORF">ERS852411_00562</name>
    <name evidence="4" type="ORF">GKE90_17985</name>
    <name evidence="3" type="ORF">GKE97_25485</name>
</gene>
<keyword evidence="1" id="KW-0472">Membrane</keyword>
<reference evidence="6 7" key="2">
    <citation type="journal article" date="2019" name="Nat. Med.">
        <title>A library of human gut bacterial isolates paired with longitudinal multiomics data enables mechanistic microbiome research.</title>
        <authorList>
            <person name="Poyet M."/>
            <person name="Groussin M."/>
            <person name="Gibbons S.M."/>
            <person name="Avila-Pacheco J."/>
            <person name="Jiang X."/>
            <person name="Kearney S.M."/>
            <person name="Perrotta A.R."/>
            <person name="Berdy B."/>
            <person name="Zhao S."/>
            <person name="Lieberman T.D."/>
            <person name="Swanson P.K."/>
            <person name="Smith M."/>
            <person name="Roesemann S."/>
            <person name="Alexander J.E."/>
            <person name="Rich S.A."/>
            <person name="Livny J."/>
            <person name="Vlamakis H."/>
            <person name="Clish C."/>
            <person name="Bullock K."/>
            <person name="Deik A."/>
            <person name="Scott J."/>
            <person name="Pierce K.A."/>
            <person name="Xavier R.J."/>
            <person name="Alm E.J."/>
        </authorList>
    </citation>
    <scope>NUCLEOTIDE SEQUENCE [LARGE SCALE GENOMIC DNA]</scope>
    <source>
        <strain evidence="3 7">BIOML-A2</strain>
        <strain evidence="4 6">BIOML-A5</strain>
    </source>
</reference>
<dbReference type="EMBL" id="CYZT01000019">
    <property type="protein sequence ID" value="CUN83465.1"/>
    <property type="molecule type" value="Genomic_DNA"/>
</dbReference>
<feature type="transmembrane region" description="Helical" evidence="1">
    <location>
        <begin position="47"/>
        <end position="73"/>
    </location>
</feature>
<dbReference type="AlphaFoldDB" id="A0A174A7M1"/>
<evidence type="ECO:0000313" key="3">
    <source>
        <dbReference type="EMBL" id="MSB22813.1"/>
    </source>
</evidence>
<keyword evidence="1" id="KW-1133">Transmembrane helix</keyword>
<evidence type="ECO:0000313" key="6">
    <source>
        <dbReference type="Proteomes" id="UP000429811"/>
    </source>
</evidence>
<evidence type="ECO:0000313" key="7">
    <source>
        <dbReference type="Proteomes" id="UP000434475"/>
    </source>
</evidence>
<dbReference type="EMBL" id="WKPR01000054">
    <property type="protein sequence ID" value="MSB22813.1"/>
    <property type="molecule type" value="Genomic_DNA"/>
</dbReference>
<accession>A0A174A7M1</accession>
<protein>
    <submittedName>
        <fullName evidence="2">Uncharacterized protein</fullName>
    </submittedName>
</protein>
<evidence type="ECO:0000313" key="4">
    <source>
        <dbReference type="EMBL" id="MSB50560.1"/>
    </source>
</evidence>
<keyword evidence="1" id="KW-0812">Transmembrane</keyword>
<name>A0A174A7M1_FLAPL</name>
<sequence length="146" mass="16603">MGARNFNSFGKSFKLFLMIDFLILILSFIGTAQFANECYQLMSFAGFAALFAWFFSLMYCALSVVVFVLLGIVLWRGNSILAVIAFFIQILIRLPSCFFRILDGYAPHSLHDIIVFAQVGMGIIGLAYLFLRYIRTRTQPDDNIKN</sequence>
<feature type="transmembrane region" description="Helical" evidence="1">
    <location>
        <begin position="12"/>
        <end position="35"/>
    </location>
</feature>
<evidence type="ECO:0000313" key="5">
    <source>
        <dbReference type="Proteomes" id="UP000095746"/>
    </source>
</evidence>
<evidence type="ECO:0000256" key="1">
    <source>
        <dbReference type="SAM" id="Phobius"/>
    </source>
</evidence>